<dbReference type="Pfam" id="PF00072">
    <property type="entry name" value="Response_reg"/>
    <property type="match status" value="1"/>
</dbReference>
<dbReference type="InterPro" id="IPR016032">
    <property type="entry name" value="Sig_transdc_resp-reg_C-effctor"/>
</dbReference>
<dbReference type="SUPFAM" id="SSF46894">
    <property type="entry name" value="C-terminal effector domain of the bipartite response regulators"/>
    <property type="match status" value="1"/>
</dbReference>
<comment type="caution">
    <text evidence="7">The sequence shown here is derived from an EMBL/GenBank/DDBJ whole genome shotgun (WGS) entry which is preliminary data.</text>
</comment>
<dbReference type="PRINTS" id="PR00038">
    <property type="entry name" value="HTHLUXR"/>
</dbReference>
<dbReference type="InterPro" id="IPR039420">
    <property type="entry name" value="WalR-like"/>
</dbReference>
<dbReference type="InterPro" id="IPR001789">
    <property type="entry name" value="Sig_transdc_resp-reg_receiver"/>
</dbReference>
<dbReference type="PANTHER" id="PTHR43214:SF41">
    <property type="entry name" value="NITRATE_NITRITE RESPONSE REGULATOR PROTEIN NARP"/>
    <property type="match status" value="1"/>
</dbReference>
<feature type="domain" description="Response regulatory" evidence="6">
    <location>
        <begin position="6"/>
        <end position="122"/>
    </location>
</feature>
<dbReference type="EMBL" id="VSSQ01000108">
    <property type="protein sequence ID" value="MPL77531.1"/>
    <property type="molecule type" value="Genomic_DNA"/>
</dbReference>
<gene>
    <name evidence="7" type="primary">nreC_6</name>
    <name evidence="7" type="ORF">SDC9_23387</name>
</gene>
<dbReference type="PROSITE" id="PS50043">
    <property type="entry name" value="HTH_LUXR_2"/>
    <property type="match status" value="1"/>
</dbReference>
<keyword evidence="2" id="KW-0805">Transcription regulation</keyword>
<name>A0A644UF70_9ZZZZ</name>
<reference evidence="7" key="1">
    <citation type="submission" date="2019-08" db="EMBL/GenBank/DDBJ databases">
        <authorList>
            <person name="Kucharzyk K."/>
            <person name="Murdoch R.W."/>
            <person name="Higgins S."/>
            <person name="Loffler F."/>
        </authorList>
    </citation>
    <scope>NUCLEOTIDE SEQUENCE</scope>
</reference>
<protein>
    <submittedName>
        <fullName evidence="7">Oxygen regulatory protein NreC</fullName>
    </submittedName>
</protein>
<keyword evidence="4" id="KW-0804">Transcription</keyword>
<keyword evidence="1" id="KW-0597">Phosphoprotein</keyword>
<dbReference type="GO" id="GO:0000160">
    <property type="term" value="P:phosphorelay signal transduction system"/>
    <property type="evidence" value="ECO:0007669"/>
    <property type="project" value="InterPro"/>
</dbReference>
<evidence type="ECO:0000256" key="3">
    <source>
        <dbReference type="ARBA" id="ARBA00023125"/>
    </source>
</evidence>
<dbReference type="AlphaFoldDB" id="A0A644UF70"/>
<feature type="domain" description="HTH luxR-type" evidence="5">
    <location>
        <begin position="142"/>
        <end position="207"/>
    </location>
</feature>
<keyword evidence="3" id="KW-0238">DNA-binding</keyword>
<sequence length="237" mass="26428">MGSLKKIFIVDDDAVIRTGLNGIIRHTGLFEIAGESSNGEEFLKMLVSIETEIVLLDLLMPGLHGSEVARRAMEINPSLKILICSAEASQEELYELLDIGIFGFILKTEGFDQTIRALTNAASGIPYFSPELVGYVVNHSRNKPRPVQFSRRETEILGLLCKGYSLHEIALQLYISSRTVEKHRSNMLAKAKKKSTLDLVLFAIKSQLITPEKIAYRSGTYRLYETNSKQADLFSGT</sequence>
<proteinExistence type="predicted"/>
<evidence type="ECO:0000259" key="5">
    <source>
        <dbReference type="PROSITE" id="PS50043"/>
    </source>
</evidence>
<evidence type="ECO:0000313" key="7">
    <source>
        <dbReference type="EMBL" id="MPL77531.1"/>
    </source>
</evidence>
<dbReference type="SMART" id="SM00421">
    <property type="entry name" value="HTH_LUXR"/>
    <property type="match status" value="1"/>
</dbReference>
<dbReference type="CDD" id="cd06170">
    <property type="entry name" value="LuxR_C_like"/>
    <property type="match status" value="1"/>
</dbReference>
<dbReference type="GO" id="GO:0006355">
    <property type="term" value="P:regulation of DNA-templated transcription"/>
    <property type="evidence" value="ECO:0007669"/>
    <property type="project" value="InterPro"/>
</dbReference>
<dbReference type="InterPro" id="IPR058245">
    <property type="entry name" value="NreC/VraR/RcsB-like_REC"/>
</dbReference>
<dbReference type="GO" id="GO:0003677">
    <property type="term" value="F:DNA binding"/>
    <property type="evidence" value="ECO:0007669"/>
    <property type="project" value="UniProtKB-KW"/>
</dbReference>
<dbReference type="PROSITE" id="PS50110">
    <property type="entry name" value="RESPONSE_REGULATORY"/>
    <property type="match status" value="1"/>
</dbReference>
<dbReference type="CDD" id="cd17535">
    <property type="entry name" value="REC_NarL-like"/>
    <property type="match status" value="1"/>
</dbReference>
<organism evidence="7">
    <name type="scientific">bioreactor metagenome</name>
    <dbReference type="NCBI Taxonomy" id="1076179"/>
    <lineage>
        <taxon>unclassified sequences</taxon>
        <taxon>metagenomes</taxon>
        <taxon>ecological metagenomes</taxon>
    </lineage>
</organism>
<dbReference type="InterPro" id="IPR000792">
    <property type="entry name" value="Tscrpt_reg_LuxR_C"/>
</dbReference>
<dbReference type="Pfam" id="PF00196">
    <property type="entry name" value="GerE"/>
    <property type="match status" value="1"/>
</dbReference>
<dbReference type="SMART" id="SM00448">
    <property type="entry name" value="REC"/>
    <property type="match status" value="1"/>
</dbReference>
<evidence type="ECO:0000256" key="1">
    <source>
        <dbReference type="ARBA" id="ARBA00022553"/>
    </source>
</evidence>
<evidence type="ECO:0000256" key="2">
    <source>
        <dbReference type="ARBA" id="ARBA00023015"/>
    </source>
</evidence>
<evidence type="ECO:0000259" key="6">
    <source>
        <dbReference type="PROSITE" id="PS50110"/>
    </source>
</evidence>
<dbReference type="InterPro" id="IPR011006">
    <property type="entry name" value="CheY-like_superfamily"/>
</dbReference>
<dbReference type="PANTHER" id="PTHR43214">
    <property type="entry name" value="TWO-COMPONENT RESPONSE REGULATOR"/>
    <property type="match status" value="1"/>
</dbReference>
<dbReference type="SUPFAM" id="SSF52172">
    <property type="entry name" value="CheY-like"/>
    <property type="match status" value="1"/>
</dbReference>
<dbReference type="Gene3D" id="3.40.50.2300">
    <property type="match status" value="1"/>
</dbReference>
<accession>A0A644UF70</accession>
<evidence type="ECO:0000256" key="4">
    <source>
        <dbReference type="ARBA" id="ARBA00023163"/>
    </source>
</evidence>